<proteinExistence type="predicted"/>
<evidence type="ECO:0000313" key="1">
    <source>
        <dbReference type="EMBL" id="DAD90302.1"/>
    </source>
</evidence>
<organism evidence="1">
    <name type="scientific">Siphoviridae sp. ctRlj31</name>
    <dbReference type="NCBI Taxonomy" id="2826338"/>
    <lineage>
        <taxon>Viruses</taxon>
        <taxon>Duplodnaviria</taxon>
        <taxon>Heunggongvirae</taxon>
        <taxon>Uroviricota</taxon>
        <taxon>Caudoviricetes</taxon>
    </lineage>
</organism>
<reference evidence="1" key="1">
    <citation type="journal article" date="2021" name="Proc. Natl. Acad. Sci. U.S.A.">
        <title>A Catalog of Tens of Thousands of Viruses from Human Metagenomes Reveals Hidden Associations with Chronic Diseases.</title>
        <authorList>
            <person name="Tisza M.J."/>
            <person name="Buck C.B."/>
        </authorList>
    </citation>
    <scope>NUCLEOTIDE SEQUENCE</scope>
    <source>
        <strain evidence="1">CtRlj31</strain>
    </source>
</reference>
<protein>
    <submittedName>
        <fullName evidence="1">Uncharacterized protein</fullName>
    </submittedName>
</protein>
<accession>A0A8S5N6P4</accession>
<sequence>MALPEYTDGVLELYRIENDESEDYPEEKLRDTGMRFWYRELAVYDTTRAKLSADSIEVTLKLAIPQYKQINSKCVCIIGGEQHEIYNVAHITTKDGFRESELTLKTPAHDREVIDDTERTE</sequence>
<dbReference type="EMBL" id="BK015081">
    <property type="protein sequence ID" value="DAD90302.1"/>
    <property type="molecule type" value="Genomic_DNA"/>
</dbReference>
<name>A0A8S5N6P4_9CAUD</name>